<dbReference type="GeneID" id="25030208"/>
<dbReference type="eggNOG" id="KOG0675">
    <property type="taxonomic scope" value="Eukaryota"/>
</dbReference>
<dbReference type="OrthoDB" id="5369198at2759"/>
<evidence type="ECO:0000256" key="3">
    <source>
        <dbReference type="ARBA" id="ARBA00022824"/>
    </source>
</evidence>
<keyword evidence="5" id="KW-0143">Chaperone</keyword>
<keyword evidence="5" id="KW-0812">Transmembrane</keyword>
<dbReference type="InterPro" id="IPR001580">
    <property type="entry name" value="Calret/calnex"/>
</dbReference>
<dbReference type="Gene3D" id="2.60.120.200">
    <property type="match status" value="1"/>
</dbReference>
<dbReference type="SUPFAM" id="SSF49899">
    <property type="entry name" value="Concanavalin A-like lectins/glucanases"/>
    <property type="match status" value="1"/>
</dbReference>
<dbReference type="PANTHER" id="PTHR11073">
    <property type="entry name" value="CALRETICULIN AND CALNEXIN"/>
    <property type="match status" value="1"/>
</dbReference>
<dbReference type="VEuPathDB" id="FungiDB:SOCG_01226"/>
<dbReference type="OMA" id="CGHANIK"/>
<dbReference type="GO" id="GO:0036503">
    <property type="term" value="P:ERAD pathway"/>
    <property type="evidence" value="ECO:0007669"/>
    <property type="project" value="TreeGrafter"/>
</dbReference>
<evidence type="ECO:0000313" key="6">
    <source>
        <dbReference type="EMBL" id="EPX71005.1"/>
    </source>
</evidence>
<accession>S9QXI7</accession>
<dbReference type="GO" id="GO:0005509">
    <property type="term" value="F:calcium ion binding"/>
    <property type="evidence" value="ECO:0007669"/>
    <property type="project" value="InterPro"/>
</dbReference>
<keyword evidence="5" id="KW-0472">Membrane</keyword>
<dbReference type="GO" id="GO:0005789">
    <property type="term" value="C:endoplasmic reticulum membrane"/>
    <property type="evidence" value="ECO:0007669"/>
    <property type="project" value="TreeGrafter"/>
</dbReference>
<dbReference type="GO" id="GO:0006457">
    <property type="term" value="P:protein folding"/>
    <property type="evidence" value="ECO:0007669"/>
    <property type="project" value="InterPro"/>
</dbReference>
<protein>
    <submittedName>
        <fullName evidence="6">Calreticulin/calnexin</fullName>
    </submittedName>
</protein>
<dbReference type="EMBL" id="KE503208">
    <property type="protein sequence ID" value="EPX71005.1"/>
    <property type="molecule type" value="Genomic_DNA"/>
</dbReference>
<feature type="chain" id="PRO_5005146785" evidence="5">
    <location>
        <begin position="24"/>
        <end position="395"/>
    </location>
</feature>
<reference evidence="6 7" key="1">
    <citation type="journal article" date="2011" name="Science">
        <title>Comparative functional genomics of the fission yeasts.</title>
        <authorList>
            <person name="Rhind N."/>
            <person name="Chen Z."/>
            <person name="Yassour M."/>
            <person name="Thompson D.A."/>
            <person name="Haas B.J."/>
            <person name="Habib N."/>
            <person name="Wapinski I."/>
            <person name="Roy S."/>
            <person name="Lin M.F."/>
            <person name="Heiman D.I."/>
            <person name="Young S.K."/>
            <person name="Furuya K."/>
            <person name="Guo Y."/>
            <person name="Pidoux A."/>
            <person name="Chen H.M."/>
            <person name="Robbertse B."/>
            <person name="Goldberg J.M."/>
            <person name="Aoki K."/>
            <person name="Bayne E.H."/>
            <person name="Berlin A.M."/>
            <person name="Desjardins C.A."/>
            <person name="Dobbs E."/>
            <person name="Dukaj L."/>
            <person name="Fan L."/>
            <person name="FitzGerald M.G."/>
            <person name="French C."/>
            <person name="Gujja S."/>
            <person name="Hansen K."/>
            <person name="Keifenheim D."/>
            <person name="Levin J.Z."/>
            <person name="Mosher R.A."/>
            <person name="Mueller C.A."/>
            <person name="Pfiffner J."/>
            <person name="Priest M."/>
            <person name="Russ C."/>
            <person name="Smialowska A."/>
            <person name="Swoboda P."/>
            <person name="Sykes S.M."/>
            <person name="Vaughn M."/>
            <person name="Vengrova S."/>
            <person name="Yoder R."/>
            <person name="Zeng Q."/>
            <person name="Allshire R."/>
            <person name="Baulcombe D."/>
            <person name="Birren B.W."/>
            <person name="Brown W."/>
            <person name="Ekwall K."/>
            <person name="Kellis M."/>
            <person name="Leatherwood J."/>
            <person name="Levin H."/>
            <person name="Margalit H."/>
            <person name="Martienssen R."/>
            <person name="Nieduszynski C.A."/>
            <person name="Spatafora J.W."/>
            <person name="Friedman N."/>
            <person name="Dalgaard J.Z."/>
            <person name="Baumann P."/>
            <person name="Niki H."/>
            <person name="Regev A."/>
            <person name="Nusbaum C."/>
        </authorList>
    </citation>
    <scope>NUCLEOTIDE SEQUENCE [LARGE SCALE GENOMIC DNA]</scope>
    <source>
        <strain evidence="7">yFS286</strain>
    </source>
</reference>
<comment type="subcellular location">
    <subcellularLocation>
        <location evidence="1">Endoplasmic reticulum</location>
    </subcellularLocation>
</comment>
<evidence type="ECO:0000256" key="4">
    <source>
        <dbReference type="PIRSR" id="PIRSR601580-3"/>
    </source>
</evidence>
<dbReference type="Proteomes" id="UP000016088">
    <property type="component" value="Unassembled WGS sequence"/>
</dbReference>
<proteinExistence type="inferred from homology"/>
<keyword evidence="5" id="KW-1133">Transmembrane helix</keyword>
<dbReference type="AlphaFoldDB" id="S9QXI7"/>
<dbReference type="GO" id="GO:0051082">
    <property type="term" value="F:unfolded protein binding"/>
    <property type="evidence" value="ECO:0007669"/>
    <property type="project" value="InterPro"/>
</dbReference>
<dbReference type="RefSeq" id="XP_013019635.1">
    <property type="nucleotide sequence ID" value="XM_013164181.1"/>
</dbReference>
<sequence length="395" mass="45144">MNIFQLISIIAITYFQSMPTVLAVQLNAKTYKPCIVPAVFTEQFTEKDLESWSHRWFLPSDSAIGSFKLVEAPNRLLANEYGLITTAPGKRHVVFSDIDVPITRESSSIPITLSFQIKPTAHWDCGHANIKLLSQKDSTNEDNEATFPLIEFGVKKCGLYDYAYFSFGSYENQFVYHLKNPPRSGLTDYVTNMYTLILKNDKFTIRRNKQVLAHGNVQDAFSKSPVKHSSFQQRISHAEEATLKIPCYSPTNVFLLLLLRNASYAFTSTRIELDAWSELPGIFMNNIYFGFSESDASLFENEMFDIKNLLESNQNINRFGSDGRIKVLLKLIIISLKTLWLSVFDATYGNLYNYFYDTWITEGLCLPKETFQSLHHAVLVLSVVISPVIYWMLKS</sequence>
<comment type="similarity">
    <text evidence="2 5">Belongs to the calreticulin family.</text>
</comment>
<keyword evidence="4" id="KW-1015">Disulfide bond</keyword>
<evidence type="ECO:0000313" key="7">
    <source>
        <dbReference type="Proteomes" id="UP000016088"/>
    </source>
</evidence>
<feature type="signal peptide" evidence="5">
    <location>
        <begin position="1"/>
        <end position="23"/>
    </location>
</feature>
<feature type="disulfide bond" evidence="4">
    <location>
        <begin position="125"/>
        <end position="157"/>
    </location>
</feature>
<keyword evidence="3 5" id="KW-0256">Endoplasmic reticulum</keyword>
<evidence type="ECO:0000256" key="1">
    <source>
        <dbReference type="ARBA" id="ARBA00004240"/>
    </source>
</evidence>
<dbReference type="Pfam" id="PF00262">
    <property type="entry name" value="Calreticulin"/>
    <property type="match status" value="1"/>
</dbReference>
<name>S9QXI7_SCHOY</name>
<organism evidence="6 7">
    <name type="scientific">Schizosaccharomyces octosporus (strain yFS286)</name>
    <name type="common">Fission yeast</name>
    <name type="synonym">Octosporomyces octosporus</name>
    <dbReference type="NCBI Taxonomy" id="483514"/>
    <lineage>
        <taxon>Eukaryota</taxon>
        <taxon>Fungi</taxon>
        <taxon>Dikarya</taxon>
        <taxon>Ascomycota</taxon>
        <taxon>Taphrinomycotina</taxon>
        <taxon>Schizosaccharomycetes</taxon>
        <taxon>Schizosaccharomycetales</taxon>
        <taxon>Schizosaccharomycetaceae</taxon>
        <taxon>Schizosaccharomyces</taxon>
    </lineage>
</organism>
<keyword evidence="5" id="KW-0732">Signal</keyword>
<gene>
    <name evidence="6" type="ORF">SOCG_01226</name>
</gene>
<feature type="transmembrane region" description="Helical" evidence="5">
    <location>
        <begin position="374"/>
        <end position="393"/>
    </location>
</feature>
<dbReference type="PANTHER" id="PTHR11073:SF55">
    <property type="entry name" value="CALRETICULIN_CALNEXIN"/>
    <property type="match status" value="1"/>
</dbReference>
<dbReference type="InterPro" id="IPR013320">
    <property type="entry name" value="ConA-like_dom_sf"/>
</dbReference>
<evidence type="ECO:0000256" key="5">
    <source>
        <dbReference type="RuleBase" id="RU362126"/>
    </source>
</evidence>
<dbReference type="HOGENOM" id="CLU_696684_0_0_1"/>
<keyword evidence="7" id="KW-1185">Reference proteome</keyword>
<evidence type="ECO:0000256" key="2">
    <source>
        <dbReference type="ARBA" id="ARBA00010983"/>
    </source>
</evidence>